<gene>
    <name evidence="1" type="ORF">GT718_01130</name>
</gene>
<organism evidence="1 2">
    <name type="scientific">Blautia massiliensis</name>
    <name type="common">ex Durand et al. 2017</name>
    <dbReference type="NCBI Taxonomy" id="1737424"/>
    <lineage>
        <taxon>Bacteria</taxon>
        <taxon>Bacillati</taxon>
        <taxon>Bacillota</taxon>
        <taxon>Clostridia</taxon>
        <taxon>Lachnospirales</taxon>
        <taxon>Lachnospiraceae</taxon>
        <taxon>Blautia</taxon>
    </lineage>
</organism>
<name>A0ABW9X156_9FIRM</name>
<proteinExistence type="predicted"/>
<accession>A0ABW9X156</accession>
<dbReference type="EMBL" id="WWVW01000002">
    <property type="protein sequence ID" value="MZL75986.1"/>
    <property type="molecule type" value="Genomic_DNA"/>
</dbReference>
<evidence type="ECO:0000313" key="1">
    <source>
        <dbReference type="EMBL" id="MZL75986.1"/>
    </source>
</evidence>
<reference evidence="1 2" key="1">
    <citation type="journal article" date="2019" name="Nat. Med.">
        <title>A library of human gut bacterial isolates paired with longitudinal multiomics data enables mechanistic microbiome research.</title>
        <authorList>
            <person name="Poyet M."/>
            <person name="Groussin M."/>
            <person name="Gibbons S.M."/>
            <person name="Avila-Pacheco J."/>
            <person name="Jiang X."/>
            <person name="Kearney S.M."/>
            <person name="Perrotta A.R."/>
            <person name="Berdy B."/>
            <person name="Zhao S."/>
            <person name="Lieberman T.D."/>
            <person name="Swanson P.K."/>
            <person name="Smith M."/>
            <person name="Roesemann S."/>
            <person name="Alexander J.E."/>
            <person name="Rich S.A."/>
            <person name="Livny J."/>
            <person name="Vlamakis H."/>
            <person name="Clish C."/>
            <person name="Bullock K."/>
            <person name="Deik A."/>
            <person name="Scott J."/>
            <person name="Pierce K.A."/>
            <person name="Xavier R.J."/>
            <person name="Alm E.J."/>
        </authorList>
    </citation>
    <scope>NUCLEOTIDE SEQUENCE [LARGE SCALE GENOMIC DNA]</scope>
    <source>
        <strain evidence="1 2">BIOML-A1</strain>
    </source>
</reference>
<dbReference type="Proteomes" id="UP000452293">
    <property type="component" value="Unassembled WGS sequence"/>
</dbReference>
<keyword evidence="2" id="KW-1185">Reference proteome</keyword>
<evidence type="ECO:0000313" key="2">
    <source>
        <dbReference type="Proteomes" id="UP000452293"/>
    </source>
</evidence>
<comment type="caution">
    <text evidence="1">The sequence shown here is derived from an EMBL/GenBank/DDBJ whole genome shotgun (WGS) entry which is preliminary data.</text>
</comment>
<sequence length="101" mass="11949">MNENGDENRVLNKKETMLASQKQDAMKVAFKDWIFKDQQRRERLVKVYNERFNSIRPREYGWQSFNFPRNESGNRASSASEALDCQPGDILEYVKNDNDLK</sequence>
<protein>
    <submittedName>
        <fullName evidence="1">Uncharacterized protein</fullName>
    </submittedName>
</protein>